<evidence type="ECO:0000313" key="1">
    <source>
        <dbReference type="EMBL" id="PQM31340.1"/>
    </source>
</evidence>
<keyword evidence="2" id="KW-1185">Reference proteome</keyword>
<dbReference type="EMBL" id="JTLV02000001">
    <property type="protein sequence ID" value="PQM31340.1"/>
    <property type="molecule type" value="Genomic_DNA"/>
</dbReference>
<accession>A0A2P6FD08</accession>
<evidence type="ECO:0000313" key="2">
    <source>
        <dbReference type="Proteomes" id="UP000031565"/>
    </source>
</evidence>
<sequence>MKKLLSALGVITILGSSIPNVIANDCYHKTVAQNKRSIKLWIIRRIQETNWFCVSTSMQMIFGYFNITRRQTVIYNDLNSVGENGLVINQNLVNYLNKNIRPVNQTINYGLVQMPANFGHTSAEQLLFENYVYQSLFNNYLVLFGYTDQNDGHAILITGININENNPGETQYTYLDPTDGAQMTFLGREISNYIHIDGELVGFGAEPDFQKDVLKVVVENEEIDKNDINDNENHEVIRMQLDLTATTGATKTGQIHDTYQKLTLNEFNGEIYLFTRKKSVTDFSVNFNHLPNNADKWVSPIIEIERAIEEIGGAHIDGHISVQVIFSHSRINHLILTLIIYVGGQSWSTRNWPHIWFMTGQILSFYKK</sequence>
<name>A0A2P6FD08_9MOLU</name>
<comment type="caution">
    <text evidence="1">The sequence shown here is derived from an EMBL/GenBank/DDBJ whole genome shotgun (WGS) entry which is preliminary data.</text>
</comment>
<evidence type="ECO:0008006" key="3">
    <source>
        <dbReference type="Google" id="ProtNLM"/>
    </source>
</evidence>
<organism evidence="1 2">
    <name type="scientific">Spiroplasma poulsonii</name>
    <dbReference type="NCBI Taxonomy" id="2138"/>
    <lineage>
        <taxon>Bacteria</taxon>
        <taxon>Bacillati</taxon>
        <taxon>Mycoplasmatota</taxon>
        <taxon>Mollicutes</taxon>
        <taxon>Entomoplasmatales</taxon>
        <taxon>Spiroplasmataceae</taxon>
        <taxon>Spiroplasma</taxon>
    </lineage>
</organism>
<protein>
    <recommendedName>
        <fullName evidence="3">Peptidase C39-like domain-containing protein</fullName>
    </recommendedName>
</protein>
<proteinExistence type="predicted"/>
<dbReference type="STRING" id="2138.SMSRO_v1c10950"/>
<dbReference type="AlphaFoldDB" id="A0A2P6FD08"/>
<reference evidence="1 2" key="1">
    <citation type="journal article" date="2015" name="MBio">
        <title>Genome sequence of the Drosophila melanogaster male-killing Spiroplasma strain MSRO endosymbiont.</title>
        <authorList>
            <person name="Paredes J.C."/>
            <person name="Herren J.K."/>
            <person name="Schupfer F."/>
            <person name="Marin R."/>
            <person name="Claverol S."/>
            <person name="Kuo C.H."/>
            <person name="Lemaitre B."/>
            <person name="Beven L."/>
        </authorList>
    </citation>
    <scope>NUCLEOTIDE SEQUENCE [LARGE SCALE GENOMIC DNA]</scope>
    <source>
        <strain evidence="1 2">MSRO</strain>
    </source>
</reference>
<dbReference type="OrthoDB" id="1655016at2"/>
<gene>
    <name evidence="1" type="ORF">SMSRO_SF011590</name>
</gene>
<dbReference type="Proteomes" id="UP000031565">
    <property type="component" value="Unassembled WGS sequence"/>
</dbReference>
<dbReference type="RefSeq" id="WP_040093489.1">
    <property type="nucleotide sequence ID" value="NZ_CM020866.1"/>
</dbReference>